<dbReference type="SUPFAM" id="SSF52402">
    <property type="entry name" value="Adenine nucleotide alpha hydrolases-like"/>
    <property type="match status" value="1"/>
</dbReference>
<dbReference type="FunFam" id="3.40.50.880:FF:000001">
    <property type="entry name" value="GMP synthase [glutamine-hydrolyzing]"/>
    <property type="match status" value="1"/>
</dbReference>
<dbReference type="GO" id="GO:0005829">
    <property type="term" value="C:cytosol"/>
    <property type="evidence" value="ECO:0007669"/>
    <property type="project" value="TreeGrafter"/>
</dbReference>
<organism evidence="12">
    <name type="scientific">candidate division WOR-3 bacterium</name>
    <dbReference type="NCBI Taxonomy" id="2052148"/>
    <lineage>
        <taxon>Bacteria</taxon>
        <taxon>Bacteria division WOR-3</taxon>
    </lineage>
</organism>
<comment type="caution">
    <text evidence="12">The sequence shown here is derived from an EMBL/GenBank/DDBJ whole genome shotgun (WGS) entry which is preliminary data.</text>
</comment>
<dbReference type="PANTHER" id="PTHR11922">
    <property type="entry name" value="GMP SYNTHASE-RELATED"/>
    <property type="match status" value="1"/>
</dbReference>
<evidence type="ECO:0000256" key="4">
    <source>
        <dbReference type="ARBA" id="ARBA00022741"/>
    </source>
</evidence>
<dbReference type="InterPro" id="IPR017926">
    <property type="entry name" value="GATASE"/>
</dbReference>
<evidence type="ECO:0000313" key="12">
    <source>
        <dbReference type="EMBL" id="HGL18228.1"/>
    </source>
</evidence>
<feature type="active site" description="Nucleophile" evidence="9">
    <location>
        <position position="80"/>
    </location>
</feature>
<gene>
    <name evidence="9 12" type="primary">guaA</name>
    <name evidence="12" type="ORF">ENU66_07875</name>
</gene>
<evidence type="ECO:0000256" key="7">
    <source>
        <dbReference type="ARBA" id="ARBA00022840"/>
    </source>
</evidence>
<dbReference type="PANTHER" id="PTHR11922:SF2">
    <property type="entry name" value="GMP SYNTHASE [GLUTAMINE-HYDROLYZING]"/>
    <property type="match status" value="1"/>
</dbReference>
<evidence type="ECO:0000256" key="3">
    <source>
        <dbReference type="ARBA" id="ARBA00022598"/>
    </source>
</evidence>
<feature type="active site" evidence="9">
    <location>
        <position position="170"/>
    </location>
</feature>
<feature type="domain" description="GMPS ATP-PPase" evidence="11">
    <location>
        <begin position="195"/>
        <end position="385"/>
    </location>
</feature>
<comment type="catalytic activity">
    <reaction evidence="9">
        <text>XMP + L-glutamine + ATP + H2O = GMP + L-glutamate + AMP + diphosphate + 2 H(+)</text>
        <dbReference type="Rhea" id="RHEA:11680"/>
        <dbReference type="ChEBI" id="CHEBI:15377"/>
        <dbReference type="ChEBI" id="CHEBI:15378"/>
        <dbReference type="ChEBI" id="CHEBI:29985"/>
        <dbReference type="ChEBI" id="CHEBI:30616"/>
        <dbReference type="ChEBI" id="CHEBI:33019"/>
        <dbReference type="ChEBI" id="CHEBI:57464"/>
        <dbReference type="ChEBI" id="CHEBI:58115"/>
        <dbReference type="ChEBI" id="CHEBI:58359"/>
        <dbReference type="ChEBI" id="CHEBI:456215"/>
        <dbReference type="EC" id="6.3.5.2"/>
    </reaction>
</comment>
<dbReference type="FunFam" id="3.40.50.620:FF:000001">
    <property type="entry name" value="GMP synthase [glutamine-hydrolyzing]"/>
    <property type="match status" value="1"/>
</dbReference>
<dbReference type="PRINTS" id="PR00096">
    <property type="entry name" value="GATASE"/>
</dbReference>
<dbReference type="FunFam" id="3.30.300.10:FF:000002">
    <property type="entry name" value="GMP synthase [glutamine-hydrolyzing]"/>
    <property type="match status" value="1"/>
</dbReference>
<keyword evidence="6 9" id="KW-0658">Purine biosynthesis</keyword>
<dbReference type="InterPro" id="IPR029062">
    <property type="entry name" value="Class_I_gatase-like"/>
</dbReference>
<dbReference type="NCBIfam" id="TIGR00884">
    <property type="entry name" value="guaA_Cterm"/>
    <property type="match status" value="1"/>
</dbReference>
<feature type="active site" evidence="9">
    <location>
        <position position="168"/>
    </location>
</feature>
<dbReference type="Pfam" id="PF00117">
    <property type="entry name" value="GATase"/>
    <property type="match status" value="1"/>
</dbReference>
<dbReference type="InterPro" id="IPR022955">
    <property type="entry name" value="GMP_synthase"/>
</dbReference>
<evidence type="ECO:0000256" key="9">
    <source>
        <dbReference type="HAMAP-Rule" id="MF_00344"/>
    </source>
</evidence>
<keyword evidence="3 9" id="KW-0436">Ligase</keyword>
<evidence type="ECO:0000256" key="10">
    <source>
        <dbReference type="PROSITE-ProRule" id="PRU00886"/>
    </source>
</evidence>
<dbReference type="InterPro" id="IPR014729">
    <property type="entry name" value="Rossmann-like_a/b/a_fold"/>
</dbReference>
<keyword evidence="8 9" id="KW-0315">Glutamine amidotransferase</keyword>
<evidence type="ECO:0000256" key="6">
    <source>
        <dbReference type="ARBA" id="ARBA00022755"/>
    </source>
</evidence>
<dbReference type="PROSITE" id="PS51553">
    <property type="entry name" value="GMPS_ATP_PPASE"/>
    <property type="match status" value="1"/>
</dbReference>
<dbReference type="Gene3D" id="3.40.50.880">
    <property type="match status" value="1"/>
</dbReference>
<dbReference type="Pfam" id="PF00958">
    <property type="entry name" value="GMP_synt_C"/>
    <property type="match status" value="1"/>
</dbReference>
<dbReference type="CDD" id="cd01742">
    <property type="entry name" value="GATase1_GMP_Synthase"/>
    <property type="match status" value="1"/>
</dbReference>
<evidence type="ECO:0000256" key="8">
    <source>
        <dbReference type="ARBA" id="ARBA00022962"/>
    </source>
</evidence>
<dbReference type="AlphaFoldDB" id="A0A7V3ZYY2"/>
<dbReference type="UniPathway" id="UPA00189">
    <property type="reaction ID" value="UER00296"/>
</dbReference>
<dbReference type="EMBL" id="DTDJ01000047">
    <property type="protein sequence ID" value="HGL18228.1"/>
    <property type="molecule type" value="Genomic_DNA"/>
</dbReference>
<dbReference type="HAMAP" id="MF_00344">
    <property type="entry name" value="GMP_synthase"/>
    <property type="match status" value="1"/>
</dbReference>
<dbReference type="InterPro" id="IPR001674">
    <property type="entry name" value="GMP_synth_C"/>
</dbReference>
<sequence>MKEKIVILDFGSQYTQLIARRVREIGTYSEILPYWTTPETLGENVKGIILSGGPSSVYDKNAPLPSREIFDMGLPVLGICYGLQAIAYLFGGKVEPAESREYGFQKLKILKNDSALLEGVRDGSTVWMSHGDVVRNLPEGFVVSGSTDNSPFAVIENPEKRIYGVQFHPEVAHTEDGFILLGNFVKKICGASDSWNLEDFLSQKISEIRAKVGSSKVLLALSGGVDSSVVAYLLDKAIGNNYYPIFVDTGLLKKGERERILKYFGHNPNLRIVDASSQFFDALQGIEDPERKRKIIGRKFIEVFEREAQKIGIKFEFLAQGTLYPDVIESTSVVGPSEVIKSHHNVGGLPEKLHLKLIEPLRELFKDEVRKLGKLLNVPDEILKRHPFPGPGMAVRIIGEVSPEKVKIIQDADYIVESIIKRHGLYDEIWQVFPVLLPVKTVGVKGDKRSYENVIAIRAVVSVDGMTADWYRMPYEVLAEISTSILNNVHGVNRVVYDVSTKPPATIEWE</sequence>
<dbReference type="NCBIfam" id="TIGR00888">
    <property type="entry name" value="guaA_Nterm"/>
    <property type="match status" value="1"/>
</dbReference>
<evidence type="ECO:0000256" key="5">
    <source>
        <dbReference type="ARBA" id="ARBA00022749"/>
    </source>
</evidence>
<evidence type="ECO:0000256" key="2">
    <source>
        <dbReference type="ARBA" id="ARBA00005153"/>
    </source>
</evidence>
<comment type="subunit">
    <text evidence="9">Homodimer.</text>
</comment>
<dbReference type="Gene3D" id="3.40.50.620">
    <property type="entry name" value="HUPs"/>
    <property type="match status" value="1"/>
</dbReference>
<dbReference type="SUPFAM" id="SSF54810">
    <property type="entry name" value="GMP synthetase C-terminal dimerisation domain"/>
    <property type="match status" value="1"/>
</dbReference>
<dbReference type="GO" id="GO:0005524">
    <property type="term" value="F:ATP binding"/>
    <property type="evidence" value="ECO:0007669"/>
    <property type="project" value="UniProtKB-UniRule"/>
</dbReference>
<feature type="binding site" evidence="10">
    <location>
        <begin position="222"/>
        <end position="228"/>
    </location>
    <ligand>
        <name>ATP</name>
        <dbReference type="ChEBI" id="CHEBI:30616"/>
    </ligand>
</feature>
<name>A0A7V3ZYY2_UNCW3</name>
<dbReference type="Pfam" id="PF02540">
    <property type="entry name" value="NAD_synthase"/>
    <property type="match status" value="1"/>
</dbReference>
<dbReference type="InterPro" id="IPR004739">
    <property type="entry name" value="GMP_synth_GATase"/>
</dbReference>
<keyword evidence="5 9" id="KW-0332">GMP biosynthesis</keyword>
<dbReference type="GO" id="GO:0003921">
    <property type="term" value="F:GMP synthase activity"/>
    <property type="evidence" value="ECO:0007669"/>
    <property type="project" value="InterPro"/>
</dbReference>
<keyword evidence="4 9" id="KW-0547">Nucleotide-binding</keyword>
<comment type="pathway">
    <text evidence="2 9">Purine metabolism; GMP biosynthesis; GMP from XMP (L-Gln route): step 1/1.</text>
</comment>
<dbReference type="PROSITE" id="PS51273">
    <property type="entry name" value="GATASE_TYPE_1"/>
    <property type="match status" value="1"/>
</dbReference>
<dbReference type="SUPFAM" id="SSF52317">
    <property type="entry name" value="Class I glutamine amidotransferase-like"/>
    <property type="match status" value="1"/>
</dbReference>
<protein>
    <recommendedName>
        <fullName evidence="9">GMP synthase [glutamine-hydrolyzing]</fullName>
        <ecNumber evidence="9">6.3.5.2</ecNumber>
    </recommendedName>
    <alternativeName>
        <fullName evidence="9">GMP synthetase</fullName>
    </alternativeName>
    <alternativeName>
        <fullName evidence="9">Glutamine amidotransferase</fullName>
    </alternativeName>
</protein>
<reference evidence="12" key="1">
    <citation type="journal article" date="2020" name="mSystems">
        <title>Genome- and Community-Level Interaction Insights into Carbon Utilization and Element Cycling Functions of Hydrothermarchaeota in Hydrothermal Sediment.</title>
        <authorList>
            <person name="Zhou Z."/>
            <person name="Liu Y."/>
            <person name="Xu W."/>
            <person name="Pan J."/>
            <person name="Luo Z.H."/>
            <person name="Li M."/>
        </authorList>
    </citation>
    <scope>NUCLEOTIDE SEQUENCE [LARGE SCALE GENOMIC DNA]</scope>
    <source>
        <strain evidence="12">SpSt-69</strain>
    </source>
</reference>
<dbReference type="CDD" id="cd01997">
    <property type="entry name" value="GMP_synthase_C"/>
    <property type="match status" value="1"/>
</dbReference>
<evidence type="ECO:0000259" key="11">
    <source>
        <dbReference type="PROSITE" id="PS51553"/>
    </source>
</evidence>
<dbReference type="InterPro" id="IPR025777">
    <property type="entry name" value="GMPS_ATP_PPase_dom"/>
</dbReference>
<dbReference type="PRINTS" id="PR00097">
    <property type="entry name" value="ANTSNTHASEII"/>
</dbReference>
<dbReference type="EC" id="6.3.5.2" evidence="9"/>
<dbReference type="NCBIfam" id="NF000848">
    <property type="entry name" value="PRK00074.1"/>
    <property type="match status" value="1"/>
</dbReference>
<keyword evidence="7 9" id="KW-0067">ATP-binding</keyword>
<dbReference type="Gene3D" id="3.30.300.10">
    <property type="match status" value="1"/>
</dbReference>
<proteinExistence type="inferred from homology"/>
<accession>A0A7V3ZYY2</accession>
<evidence type="ECO:0000256" key="1">
    <source>
        <dbReference type="ARBA" id="ARBA00002332"/>
    </source>
</evidence>
<dbReference type="InterPro" id="IPR022310">
    <property type="entry name" value="NAD/GMP_synthase"/>
</dbReference>
<comment type="function">
    <text evidence="1 9">Catalyzes the synthesis of GMP from XMP.</text>
</comment>